<dbReference type="InterPro" id="IPR054655">
    <property type="entry name" value="XrtV-like"/>
</dbReference>
<keyword evidence="1" id="KW-0812">Transmembrane</keyword>
<sequence>METIWDWITVFCFAGLVTLMLQRSSEPVPRDQLWHYAPPAVALAVANYVGNEGNDIAAGVILVAAVVYIFKVLKVKLPRF</sequence>
<evidence type="ECO:0000313" key="3">
    <source>
        <dbReference type="Proteomes" id="UP000551327"/>
    </source>
</evidence>
<gene>
    <name evidence="2" type="ORF">H7F53_03060</name>
</gene>
<keyword evidence="1" id="KW-0472">Membrane</keyword>
<proteinExistence type="predicted"/>
<keyword evidence="3" id="KW-1185">Reference proteome</keyword>
<keyword evidence="1" id="KW-1133">Transmembrane helix</keyword>
<accession>A0A7X1FXF0</accession>
<protein>
    <submittedName>
        <fullName evidence="2">Uncharacterized protein</fullName>
    </submittedName>
</protein>
<organism evidence="2 3">
    <name type="scientific">Novosphingobium piscinae</name>
    <dbReference type="NCBI Taxonomy" id="1507448"/>
    <lineage>
        <taxon>Bacteria</taxon>
        <taxon>Pseudomonadati</taxon>
        <taxon>Pseudomonadota</taxon>
        <taxon>Alphaproteobacteria</taxon>
        <taxon>Sphingomonadales</taxon>
        <taxon>Sphingomonadaceae</taxon>
        <taxon>Novosphingobium</taxon>
    </lineage>
</organism>
<feature type="transmembrane region" description="Helical" evidence="1">
    <location>
        <begin position="6"/>
        <end position="21"/>
    </location>
</feature>
<feature type="transmembrane region" description="Helical" evidence="1">
    <location>
        <begin position="56"/>
        <end position="73"/>
    </location>
</feature>
<evidence type="ECO:0000256" key="1">
    <source>
        <dbReference type="SAM" id="Phobius"/>
    </source>
</evidence>
<name>A0A7X1FXF0_9SPHN</name>
<dbReference type="RefSeq" id="WP_185678004.1">
    <property type="nucleotide sequence ID" value="NZ_JACLAX010000002.1"/>
</dbReference>
<dbReference type="Proteomes" id="UP000551327">
    <property type="component" value="Unassembled WGS sequence"/>
</dbReference>
<dbReference type="AlphaFoldDB" id="A0A7X1FXF0"/>
<reference evidence="2 3" key="1">
    <citation type="submission" date="2020-08" db="EMBL/GenBank/DDBJ databases">
        <title>The genome sequence of type strain Novosphingobium piscinae KCTC 42194.</title>
        <authorList>
            <person name="Liu Y."/>
        </authorList>
    </citation>
    <scope>NUCLEOTIDE SEQUENCE [LARGE SCALE GENOMIC DNA]</scope>
    <source>
        <strain evidence="2 3">KCTC 42194</strain>
    </source>
</reference>
<dbReference type="EMBL" id="JACLAX010000002">
    <property type="protein sequence ID" value="MBC2668122.1"/>
    <property type="molecule type" value="Genomic_DNA"/>
</dbReference>
<evidence type="ECO:0000313" key="2">
    <source>
        <dbReference type="EMBL" id="MBC2668122.1"/>
    </source>
</evidence>
<dbReference type="NCBIfam" id="NF045607">
    <property type="entry name" value="exo_Victor_syst"/>
    <property type="match status" value="1"/>
</dbReference>
<comment type="caution">
    <text evidence="2">The sequence shown here is derived from an EMBL/GenBank/DDBJ whole genome shotgun (WGS) entry which is preliminary data.</text>
</comment>